<dbReference type="EMBL" id="JN585957">
    <property type="protein sequence ID" value="AEY69650.1"/>
    <property type="molecule type" value="Genomic_DNA"/>
</dbReference>
<keyword evidence="2" id="KW-1185">Reference proteome</keyword>
<dbReference type="Proteomes" id="UP000007323">
    <property type="component" value="Segment"/>
</dbReference>
<gene>
    <name evidence="1" type="ORF">PEp14_00061</name>
</gene>
<sequence>MSRAKKPSPVVMVDLEDKGQDFTVWYVQDGKVIDCEPCQQRVWVNTKVCAAPKVGEPLRIFTVHSRNYTTLAYLPTEVRVLDEDQAAEVRARYRDFMKELLSE</sequence>
<dbReference type="RefSeq" id="YP_005098465.1">
    <property type="nucleotide sequence ID" value="NC_016767.1"/>
</dbReference>
<protein>
    <submittedName>
        <fullName evidence="1">Uncharacterized protein</fullName>
    </submittedName>
</protein>
<evidence type="ECO:0000313" key="2">
    <source>
        <dbReference type="Proteomes" id="UP000007323"/>
    </source>
</evidence>
<reference evidence="1 2" key="1">
    <citation type="submission" date="2011-08" db="EMBL/GenBank/DDBJ databases">
        <authorList>
            <person name="Kim I.-G."/>
            <person name="Rhim S.-L."/>
        </authorList>
    </citation>
    <scope>NUCLEOTIDE SEQUENCE [LARGE SCALE GENOMIC DNA]</scope>
</reference>
<name>H2DE91_9CAUD</name>
<organism evidence="1 2">
    <name type="scientific">Erwinia phage PEp14</name>
    <dbReference type="NCBI Taxonomy" id="1131315"/>
    <lineage>
        <taxon>Viruses</taxon>
        <taxon>Duplodnaviria</taxon>
        <taxon>Heunggongvirae</taxon>
        <taxon>Uroviricota</taxon>
        <taxon>Caudoviricetes</taxon>
        <taxon>Pavtokvirus</taxon>
        <taxon>Pavtokvirus PEp14</taxon>
    </lineage>
</organism>
<accession>H2DE91</accession>
<dbReference type="GeneID" id="11605370"/>
<evidence type="ECO:0000313" key="1">
    <source>
        <dbReference type="EMBL" id="AEY69650.1"/>
    </source>
</evidence>
<dbReference type="KEGG" id="vg:11605370"/>
<proteinExistence type="predicted"/>